<sequence>MLLPASSFASCLVSAPRSVSDAPCAPSPIAAIAPSVPLDPRSLDDIVGAKAGRHFVGGGDSGAVYVDRDDPDYVVKVSRDVLHPADMNGAFERTLQEVRNFNRLYGPCGAECFVTKDNYLCIRMRKVPGKPMYQVWPSEYGPCKLDVLLALDDLQGNMIDAGVAHRDLHSENLYFDAATTTFWAVDMGMAATFDASAMAPEARTPGPVAADASSFDAMRRRLGAIIDSHAPDVIETKATLADLIGYDAACEMGERCGVVAPDPQDASRVYKWLFSFRVSEFVAGVATGPRKLARAVNEKRMFERYYGVGTATLLRTCQGQFLLHMRRVPGMPVGTLAHLPEGYATASLAMFDNLMTRGMLHPGLTADHMHYAPDTGTLFPLSFASSCLSVDATSDEATETGPAWQTEWALLQAPIRRRLETAACQSQDDVPARGEWSSGHSAITPR</sequence>
<evidence type="ECO:0000256" key="1">
    <source>
        <dbReference type="SAM" id="MobiDB-lite"/>
    </source>
</evidence>
<reference evidence="3 4" key="1">
    <citation type="submission" date="2019-08" db="EMBL/GenBank/DDBJ databases">
        <authorList>
            <person name="Peeters C."/>
        </authorList>
    </citation>
    <scope>NUCLEOTIDE SEQUENCE [LARGE SCALE GENOMIC DNA]</scope>
    <source>
        <strain evidence="3 4">LMG 31118</strain>
    </source>
</reference>
<dbReference type="EMBL" id="CABPSQ010000001">
    <property type="protein sequence ID" value="VVE61154.1"/>
    <property type="molecule type" value="Genomic_DNA"/>
</dbReference>
<dbReference type="InterPro" id="IPR054466">
    <property type="entry name" value="OspG_kinase"/>
</dbReference>
<keyword evidence="4" id="KW-1185">Reference proteome</keyword>
<evidence type="ECO:0000313" key="4">
    <source>
        <dbReference type="Proteomes" id="UP000414136"/>
    </source>
</evidence>
<dbReference type="Gene3D" id="1.10.510.10">
    <property type="entry name" value="Transferase(Phosphotransferase) domain 1"/>
    <property type="match status" value="1"/>
</dbReference>
<dbReference type="Gene3D" id="3.30.200.20">
    <property type="entry name" value="Phosphorylase Kinase, domain 1"/>
    <property type="match status" value="2"/>
</dbReference>
<protein>
    <recommendedName>
        <fullName evidence="2">Kinase OspG kinase domain-containing protein</fullName>
    </recommendedName>
</protein>
<feature type="domain" description="Kinase OspG kinase" evidence="2">
    <location>
        <begin position="56"/>
        <end position="187"/>
    </location>
</feature>
<dbReference type="AlphaFoldDB" id="A0A5E4ZJ47"/>
<gene>
    <name evidence="3" type="ORF">PCA31118_00480</name>
</gene>
<evidence type="ECO:0000259" key="2">
    <source>
        <dbReference type="Pfam" id="PF22303"/>
    </source>
</evidence>
<accession>A0A5E4ZJ47</accession>
<dbReference type="Proteomes" id="UP000414136">
    <property type="component" value="Unassembled WGS sequence"/>
</dbReference>
<dbReference type="SUPFAM" id="SSF56112">
    <property type="entry name" value="Protein kinase-like (PK-like)"/>
    <property type="match status" value="1"/>
</dbReference>
<feature type="region of interest" description="Disordered" evidence="1">
    <location>
        <begin position="424"/>
        <end position="446"/>
    </location>
</feature>
<feature type="domain" description="Kinase OspG kinase" evidence="2">
    <location>
        <begin position="292"/>
        <end position="384"/>
    </location>
</feature>
<dbReference type="InterPro" id="IPR011009">
    <property type="entry name" value="Kinase-like_dom_sf"/>
</dbReference>
<name>A0A5E4ZJ47_9BURK</name>
<organism evidence="3 4">
    <name type="scientific">Pandoraea captiosa</name>
    <dbReference type="NCBI Taxonomy" id="2508302"/>
    <lineage>
        <taxon>Bacteria</taxon>
        <taxon>Pseudomonadati</taxon>
        <taxon>Pseudomonadota</taxon>
        <taxon>Betaproteobacteria</taxon>
        <taxon>Burkholderiales</taxon>
        <taxon>Burkholderiaceae</taxon>
        <taxon>Pandoraea</taxon>
    </lineage>
</organism>
<proteinExistence type="predicted"/>
<evidence type="ECO:0000313" key="3">
    <source>
        <dbReference type="EMBL" id="VVE61154.1"/>
    </source>
</evidence>
<dbReference type="Pfam" id="PF22303">
    <property type="entry name" value="OspG_kinase"/>
    <property type="match status" value="2"/>
</dbReference>